<dbReference type="Proteomes" id="UP001054897">
    <property type="component" value="Chromosome"/>
</dbReference>
<dbReference type="GeneID" id="300082644"/>
<dbReference type="EMBL" id="CP099397">
    <property type="protein sequence ID" value="USR38304.1"/>
    <property type="molecule type" value="Genomic_DNA"/>
</dbReference>
<proteinExistence type="predicted"/>
<keyword evidence="2" id="KW-1185">Reference proteome</keyword>
<protein>
    <submittedName>
        <fullName evidence="1">Uncharacterized protein</fullName>
    </submittedName>
</protein>
<sequence length="150" mass="17018">MHDHKPFSLADFQRANGNKKLSEMDYVQAVYATTPLHFDFLISYARLFSPEIKVVDGRAFILELFDSERHQELMAATQDADHAQYWMNLLEITGLFDELTTEQATELAKIIAACWNRTLLAGHESSCGEARYIADPDSGEVFITITKQSL</sequence>
<organism evidence="1 2">
    <name type="scientific">Ectopseudomonas hydrolytica</name>
    <dbReference type="NCBI Taxonomy" id="2493633"/>
    <lineage>
        <taxon>Bacteria</taxon>
        <taxon>Pseudomonadati</taxon>
        <taxon>Pseudomonadota</taxon>
        <taxon>Gammaproteobacteria</taxon>
        <taxon>Pseudomonadales</taxon>
        <taxon>Pseudomonadaceae</taxon>
        <taxon>Ectopseudomonas</taxon>
    </lineage>
</organism>
<gene>
    <name evidence="1" type="ORF">L1F06_016715</name>
</gene>
<accession>A0ABY5A356</accession>
<evidence type="ECO:0000313" key="1">
    <source>
        <dbReference type="EMBL" id="USR38304.1"/>
    </source>
</evidence>
<evidence type="ECO:0000313" key="2">
    <source>
        <dbReference type="Proteomes" id="UP001054897"/>
    </source>
</evidence>
<name>A0ABY5A356_9GAMM</name>
<dbReference type="RefSeq" id="WP_003245341.1">
    <property type="nucleotide sequence ID" value="NZ_CAXYQR010000003.1"/>
</dbReference>
<reference evidence="1" key="1">
    <citation type="submission" date="2022-06" db="EMBL/GenBank/DDBJ databases">
        <title>Complete genome of Pseudomonas hydrolytica DSWY01T.</title>
        <authorList>
            <person name="Jung J."/>
            <person name="Jeon C.O."/>
        </authorList>
    </citation>
    <scope>NUCLEOTIDE SEQUENCE</scope>
    <source>
        <strain evidence="1">DSWY01</strain>
    </source>
</reference>